<dbReference type="PANTHER" id="PTHR30069">
    <property type="entry name" value="TONB-DEPENDENT OUTER MEMBRANE RECEPTOR"/>
    <property type="match status" value="1"/>
</dbReference>
<keyword evidence="3 8" id="KW-1134">Transmembrane beta strand</keyword>
<dbReference type="RefSeq" id="WP_121041405.1">
    <property type="nucleotide sequence ID" value="NZ_RCDC01000005.1"/>
</dbReference>
<feature type="region of interest" description="Disordered" evidence="10">
    <location>
        <begin position="231"/>
        <end position="259"/>
    </location>
</feature>
<dbReference type="InterPro" id="IPR037066">
    <property type="entry name" value="Plug_dom_sf"/>
</dbReference>
<keyword evidence="5 9" id="KW-0798">TonB box</keyword>
<evidence type="ECO:0000259" key="12">
    <source>
        <dbReference type="Pfam" id="PF00593"/>
    </source>
</evidence>
<dbReference type="InterPro" id="IPR039426">
    <property type="entry name" value="TonB-dep_rcpt-like"/>
</dbReference>
<evidence type="ECO:0000256" key="7">
    <source>
        <dbReference type="ARBA" id="ARBA00023237"/>
    </source>
</evidence>
<gene>
    <name evidence="14" type="ORF">BCL79_2374</name>
</gene>
<dbReference type="InterPro" id="IPR036942">
    <property type="entry name" value="Beta-barrel_TonB_sf"/>
</dbReference>
<feature type="domain" description="TonB-dependent receptor-like beta-barrel" evidence="12">
    <location>
        <begin position="271"/>
        <end position="700"/>
    </location>
</feature>
<sequence length="731" mass="79300">MRSSSLLLKPHALSLALAAAMLPSLAMAADDAGNHRDRHLTELSTVKVTASPLQGDAESLARPVDVLAGERLDEQKAGTLGDTVAKLPGVQSTFFGPGVGRPIIRGQEGPRVAVLSNGMGNMDASTVSADHATSIEPFLADQIEVLKGPATLLFGSGAIGGAVNVVDGRIARELPDRPLSGRAELRGNSVNDERSGMFRLDGVSGNVVLHVDGLVRNGDDYRIPGYAVIDGLEDHSGHDHEEGDTDEPRRGRLDNSSVRTRAGGVGATWLGDEGYFGVSASTYRTNYGIPNGAHVHADDDHGHDHDHDHGDEEEGDEHDVRIDMVQNRFEAKGGIYQPTSFLKNISLRTAYTDYEHTELEAGTPGTRFTNRGIEGRLEAVQEQIGGWDGAFGLQFGNSDFGAKGEEAFVPDTATKNIGLFLLQEKQFGPFKLELGGRHDQVKLDPTGDYRARTFGATNLSAAGIWTLNDAVDLRFGIDSSERAPTNEELYAAGAHIATRSLEIGDANLKTERGQRVELGIHTHSERVDFSASIYQTRFKDFIYLADTGVVESLPVRLWTQRDATFKGAEAEALFHLFEGNAGDWDLRVFGDYVNAELDGSGSRSVDIAVPHGDHNHNYTVDLANTGYLPRIAPGRVGADLRWAKDGWRASVGAVRYSSQKDVAQNEEPSNGYTLVDAHVAYRWDRTDSNSYEVFLDGSNLTNREVRPHTSLLRDYSPLPGRGVAFGIRAYF</sequence>
<dbReference type="PROSITE" id="PS52016">
    <property type="entry name" value="TONB_DEPENDENT_REC_3"/>
    <property type="match status" value="1"/>
</dbReference>
<dbReference type="InterPro" id="IPR000531">
    <property type="entry name" value="Beta-barrel_TonB"/>
</dbReference>
<comment type="caution">
    <text evidence="14">The sequence shown here is derived from an EMBL/GenBank/DDBJ whole genome shotgun (WGS) entry which is preliminary data.</text>
</comment>
<dbReference type="AlphaFoldDB" id="A0A498CB33"/>
<feature type="domain" description="TonB-dependent receptor plug" evidence="13">
    <location>
        <begin position="58"/>
        <end position="162"/>
    </location>
</feature>
<keyword evidence="7 8" id="KW-0998">Cell outer membrane</keyword>
<dbReference type="GO" id="GO:0044718">
    <property type="term" value="P:siderophore transmembrane transport"/>
    <property type="evidence" value="ECO:0007669"/>
    <property type="project" value="TreeGrafter"/>
</dbReference>
<dbReference type="Gene3D" id="2.40.170.20">
    <property type="entry name" value="TonB-dependent receptor, beta-barrel domain"/>
    <property type="match status" value="1"/>
</dbReference>
<keyword evidence="14" id="KW-0675">Receptor</keyword>
<evidence type="ECO:0000313" key="15">
    <source>
        <dbReference type="Proteomes" id="UP000274786"/>
    </source>
</evidence>
<evidence type="ECO:0000256" key="4">
    <source>
        <dbReference type="ARBA" id="ARBA00022692"/>
    </source>
</evidence>
<feature type="compositionally biased region" description="Basic and acidic residues" evidence="10">
    <location>
        <begin position="295"/>
        <end position="310"/>
    </location>
</feature>
<feature type="signal peptide" evidence="11">
    <location>
        <begin position="1"/>
        <end position="28"/>
    </location>
</feature>
<keyword evidence="11" id="KW-0732">Signal</keyword>
<feature type="region of interest" description="Disordered" evidence="10">
    <location>
        <begin position="294"/>
        <end position="317"/>
    </location>
</feature>
<evidence type="ECO:0000256" key="8">
    <source>
        <dbReference type="PROSITE-ProRule" id="PRU01360"/>
    </source>
</evidence>
<dbReference type="Pfam" id="PF07715">
    <property type="entry name" value="Plug"/>
    <property type="match status" value="1"/>
</dbReference>
<organism evidence="14 15">
    <name type="scientific">Stenotrophomonas rhizophila</name>
    <dbReference type="NCBI Taxonomy" id="216778"/>
    <lineage>
        <taxon>Bacteria</taxon>
        <taxon>Pseudomonadati</taxon>
        <taxon>Pseudomonadota</taxon>
        <taxon>Gammaproteobacteria</taxon>
        <taxon>Lysobacterales</taxon>
        <taxon>Lysobacteraceae</taxon>
        <taxon>Stenotrophomonas</taxon>
    </lineage>
</organism>
<name>A0A498CB33_9GAMM</name>
<dbReference type="Pfam" id="PF00593">
    <property type="entry name" value="TonB_dep_Rec_b-barrel"/>
    <property type="match status" value="1"/>
</dbReference>
<evidence type="ECO:0000256" key="1">
    <source>
        <dbReference type="ARBA" id="ARBA00004571"/>
    </source>
</evidence>
<proteinExistence type="inferred from homology"/>
<dbReference type="Proteomes" id="UP000274786">
    <property type="component" value="Unassembled WGS sequence"/>
</dbReference>
<reference evidence="14 15" key="1">
    <citation type="submission" date="2018-10" db="EMBL/GenBank/DDBJ databases">
        <title>Comparative analysis of microorganisms from saline springs in Andes Mountain Range, Colombia.</title>
        <authorList>
            <person name="Rubin E."/>
        </authorList>
    </citation>
    <scope>NUCLEOTIDE SEQUENCE [LARGE SCALE GENOMIC DNA]</scope>
    <source>
        <strain evidence="14 15">USBA GBX 843</strain>
    </source>
</reference>
<keyword evidence="4 8" id="KW-0812">Transmembrane</keyword>
<dbReference type="Gene3D" id="2.170.130.10">
    <property type="entry name" value="TonB-dependent receptor, plug domain"/>
    <property type="match status" value="1"/>
</dbReference>
<dbReference type="PANTHER" id="PTHR30069:SF40">
    <property type="entry name" value="TONB-DEPENDENT RECEPTOR NMB0964-RELATED"/>
    <property type="match status" value="1"/>
</dbReference>
<evidence type="ECO:0000313" key="14">
    <source>
        <dbReference type="EMBL" id="RLK53084.1"/>
    </source>
</evidence>
<dbReference type="OrthoDB" id="9795928at2"/>
<evidence type="ECO:0000256" key="5">
    <source>
        <dbReference type="ARBA" id="ARBA00023077"/>
    </source>
</evidence>
<comment type="subcellular location">
    <subcellularLocation>
        <location evidence="1 8">Cell outer membrane</location>
        <topology evidence="1 8">Multi-pass membrane protein</topology>
    </subcellularLocation>
</comment>
<evidence type="ECO:0000259" key="13">
    <source>
        <dbReference type="Pfam" id="PF07715"/>
    </source>
</evidence>
<evidence type="ECO:0000256" key="2">
    <source>
        <dbReference type="ARBA" id="ARBA00022448"/>
    </source>
</evidence>
<keyword evidence="6 8" id="KW-0472">Membrane</keyword>
<dbReference type="GO" id="GO:0009279">
    <property type="term" value="C:cell outer membrane"/>
    <property type="evidence" value="ECO:0007669"/>
    <property type="project" value="UniProtKB-SubCell"/>
</dbReference>
<dbReference type="GO" id="GO:0015344">
    <property type="term" value="F:siderophore uptake transmembrane transporter activity"/>
    <property type="evidence" value="ECO:0007669"/>
    <property type="project" value="TreeGrafter"/>
</dbReference>
<accession>A0A498CB33</accession>
<dbReference type="SUPFAM" id="SSF56935">
    <property type="entry name" value="Porins"/>
    <property type="match status" value="1"/>
</dbReference>
<protein>
    <submittedName>
        <fullName evidence="14">Iron complex outermembrane receptor protein</fullName>
    </submittedName>
</protein>
<dbReference type="EMBL" id="RCDC01000005">
    <property type="protein sequence ID" value="RLK53084.1"/>
    <property type="molecule type" value="Genomic_DNA"/>
</dbReference>
<evidence type="ECO:0000256" key="6">
    <source>
        <dbReference type="ARBA" id="ARBA00023136"/>
    </source>
</evidence>
<evidence type="ECO:0000256" key="3">
    <source>
        <dbReference type="ARBA" id="ARBA00022452"/>
    </source>
</evidence>
<evidence type="ECO:0000256" key="10">
    <source>
        <dbReference type="SAM" id="MobiDB-lite"/>
    </source>
</evidence>
<evidence type="ECO:0000256" key="11">
    <source>
        <dbReference type="SAM" id="SignalP"/>
    </source>
</evidence>
<keyword evidence="2 8" id="KW-0813">Transport</keyword>
<feature type="chain" id="PRO_5019761339" evidence="11">
    <location>
        <begin position="29"/>
        <end position="731"/>
    </location>
</feature>
<dbReference type="InterPro" id="IPR012910">
    <property type="entry name" value="Plug_dom"/>
</dbReference>
<feature type="compositionally biased region" description="Basic and acidic residues" evidence="10">
    <location>
        <begin position="232"/>
        <end position="253"/>
    </location>
</feature>
<evidence type="ECO:0000256" key="9">
    <source>
        <dbReference type="RuleBase" id="RU003357"/>
    </source>
</evidence>
<comment type="similarity">
    <text evidence="8 9">Belongs to the TonB-dependent receptor family.</text>
</comment>